<feature type="domain" description="L-type lectin-like" evidence="8">
    <location>
        <begin position="1"/>
        <end position="184"/>
    </location>
</feature>
<dbReference type="STRING" id="1806994.A0A507BSD8"/>
<accession>A0A507BSD8</accession>
<comment type="subcellular location">
    <subcellularLocation>
        <location evidence="1">Membrane</location>
        <topology evidence="1">Single-pass type I membrane protein</topology>
    </subcellularLocation>
</comment>
<evidence type="ECO:0000313" key="9">
    <source>
        <dbReference type="EMBL" id="TPX30368.1"/>
    </source>
</evidence>
<evidence type="ECO:0000256" key="4">
    <source>
        <dbReference type="ARBA" id="ARBA00022989"/>
    </source>
</evidence>
<keyword evidence="3" id="KW-0732">Signal</keyword>
<dbReference type="Gene3D" id="2.60.120.200">
    <property type="match status" value="1"/>
</dbReference>
<protein>
    <recommendedName>
        <fullName evidence="8">L-type lectin-like domain-containing protein</fullName>
    </recommendedName>
</protein>
<gene>
    <name evidence="9" type="ORF">SmJEL517_g06050</name>
</gene>
<keyword evidence="10" id="KW-1185">Reference proteome</keyword>
<evidence type="ECO:0000256" key="5">
    <source>
        <dbReference type="ARBA" id="ARBA00023136"/>
    </source>
</evidence>
<dbReference type="PANTHER" id="PTHR12223:SF28">
    <property type="entry name" value="LECTIN, MANNOSE BINDING 1 LIKE"/>
    <property type="match status" value="1"/>
</dbReference>
<dbReference type="AlphaFoldDB" id="A0A507BSD8"/>
<evidence type="ECO:0000256" key="2">
    <source>
        <dbReference type="ARBA" id="ARBA00022692"/>
    </source>
</evidence>
<dbReference type="GO" id="GO:0000139">
    <property type="term" value="C:Golgi membrane"/>
    <property type="evidence" value="ECO:0007669"/>
    <property type="project" value="TreeGrafter"/>
</dbReference>
<dbReference type="InterPro" id="IPR005052">
    <property type="entry name" value="Lectin_leg"/>
</dbReference>
<dbReference type="CDD" id="cd07308">
    <property type="entry name" value="lectin_leg-like"/>
    <property type="match status" value="1"/>
</dbReference>
<evidence type="ECO:0000256" key="6">
    <source>
        <dbReference type="SAM" id="MobiDB-lite"/>
    </source>
</evidence>
<dbReference type="GeneID" id="42007273"/>
<dbReference type="Proteomes" id="UP000319731">
    <property type="component" value="Unassembled WGS sequence"/>
</dbReference>
<dbReference type="GO" id="GO:0030134">
    <property type="term" value="C:COPII-coated ER to Golgi transport vesicle"/>
    <property type="evidence" value="ECO:0007669"/>
    <property type="project" value="TreeGrafter"/>
</dbReference>
<reference evidence="9 10" key="1">
    <citation type="journal article" date="2019" name="Sci. Rep.">
        <title>Comparative genomics of chytrid fungi reveal insights into the obligate biotrophic and pathogenic lifestyle of Synchytrium endobioticum.</title>
        <authorList>
            <person name="van de Vossenberg B.T.L.H."/>
            <person name="Warris S."/>
            <person name="Nguyen H.D.T."/>
            <person name="van Gent-Pelzer M.P.E."/>
            <person name="Joly D.L."/>
            <person name="van de Geest H.C."/>
            <person name="Bonants P.J.M."/>
            <person name="Smith D.S."/>
            <person name="Levesque C.A."/>
            <person name="van der Lee T.A.J."/>
        </authorList>
    </citation>
    <scope>NUCLEOTIDE SEQUENCE [LARGE SCALE GENOMIC DNA]</scope>
    <source>
        <strain evidence="9 10">JEL517</strain>
    </source>
</reference>
<evidence type="ECO:0000313" key="10">
    <source>
        <dbReference type="Proteomes" id="UP000319731"/>
    </source>
</evidence>
<dbReference type="Pfam" id="PF03388">
    <property type="entry name" value="Lectin_leg-like"/>
    <property type="match status" value="1"/>
</dbReference>
<dbReference type="SUPFAM" id="SSF49899">
    <property type="entry name" value="Concanavalin A-like lectins/glucanases"/>
    <property type="match status" value="1"/>
</dbReference>
<dbReference type="GO" id="GO:0005793">
    <property type="term" value="C:endoplasmic reticulum-Golgi intermediate compartment"/>
    <property type="evidence" value="ECO:0007669"/>
    <property type="project" value="TreeGrafter"/>
</dbReference>
<dbReference type="RefSeq" id="XP_031022043.1">
    <property type="nucleotide sequence ID" value="XM_031171976.1"/>
</dbReference>
<evidence type="ECO:0000256" key="7">
    <source>
        <dbReference type="SAM" id="Phobius"/>
    </source>
</evidence>
<dbReference type="GO" id="GO:0006888">
    <property type="term" value="P:endoplasmic reticulum to Golgi vesicle-mediated transport"/>
    <property type="evidence" value="ECO:0007669"/>
    <property type="project" value="TreeGrafter"/>
</dbReference>
<dbReference type="GO" id="GO:0005537">
    <property type="term" value="F:D-mannose binding"/>
    <property type="evidence" value="ECO:0007669"/>
    <property type="project" value="TreeGrafter"/>
</dbReference>
<dbReference type="InterPro" id="IPR013320">
    <property type="entry name" value="ConA-like_dom_sf"/>
</dbReference>
<feature type="compositionally biased region" description="Basic and acidic residues" evidence="6">
    <location>
        <begin position="195"/>
        <end position="204"/>
    </location>
</feature>
<dbReference type="PROSITE" id="PS51328">
    <property type="entry name" value="L_LECTIN_LIKE"/>
    <property type="match status" value="1"/>
</dbReference>
<comment type="caution">
    <text evidence="9">The sequence shown here is derived from an EMBL/GenBank/DDBJ whole genome shotgun (WGS) entry which is preliminary data.</text>
</comment>
<evidence type="ECO:0000256" key="3">
    <source>
        <dbReference type="ARBA" id="ARBA00022729"/>
    </source>
</evidence>
<dbReference type="OrthoDB" id="10265193at2759"/>
<keyword evidence="5 7" id="KW-0472">Membrane</keyword>
<evidence type="ECO:0000259" key="8">
    <source>
        <dbReference type="PROSITE" id="PS51328"/>
    </source>
</evidence>
<sequence length="417" mass="46157">MEQACKPTQRVGVLLKVKVGLKISSKGYVGGRGLAFWYTKERANEGCDSYACTSFMGGRDGFSGVAVVLDTTDPASNRMMPLIYAVENDGHPRGGLSIYPTLARSQCFFDYHNRPVPFLLRIQHVNRSLIVDYDLSHLPGTHFNHCMTIRDIDLPTNYFFGISAMTSEIYADDMDVTLVEVSELNAQPSKQHPLRPHELEKQEQGEGLNVTESQEWIEEAERLASEVEGEQNPDGAYGEAYNVMLTPEYLETLRETQYKILESLDHLHASNFGGSTSNSDSQPAGNENLHQVVGMIQHISSKVDALSKAASQVELLVQKANGLEQTVKQLQATINTNHDKSAAKFDSLESKVNELKVQAANEPVLNKPQASHPSAPDQTVTHTYMIILIFLATLGVLLGLYAVWASRKQSSQAKKFI</sequence>
<proteinExistence type="predicted"/>
<name>A0A507BSD8_9FUNG</name>
<keyword evidence="4 7" id="KW-1133">Transmembrane helix</keyword>
<dbReference type="EMBL" id="QEAO01000073">
    <property type="protein sequence ID" value="TPX30368.1"/>
    <property type="molecule type" value="Genomic_DNA"/>
</dbReference>
<feature type="region of interest" description="Disordered" evidence="6">
    <location>
        <begin position="187"/>
        <end position="210"/>
    </location>
</feature>
<dbReference type="GO" id="GO:0005789">
    <property type="term" value="C:endoplasmic reticulum membrane"/>
    <property type="evidence" value="ECO:0007669"/>
    <property type="project" value="TreeGrafter"/>
</dbReference>
<dbReference type="PANTHER" id="PTHR12223">
    <property type="entry name" value="VESICULAR MANNOSE-BINDING LECTIN"/>
    <property type="match status" value="1"/>
</dbReference>
<evidence type="ECO:0000256" key="1">
    <source>
        <dbReference type="ARBA" id="ARBA00004479"/>
    </source>
</evidence>
<organism evidence="9 10">
    <name type="scientific">Synchytrium microbalum</name>
    <dbReference type="NCBI Taxonomy" id="1806994"/>
    <lineage>
        <taxon>Eukaryota</taxon>
        <taxon>Fungi</taxon>
        <taxon>Fungi incertae sedis</taxon>
        <taxon>Chytridiomycota</taxon>
        <taxon>Chytridiomycota incertae sedis</taxon>
        <taxon>Chytridiomycetes</taxon>
        <taxon>Synchytriales</taxon>
        <taxon>Synchytriaceae</taxon>
        <taxon>Synchytrium</taxon>
    </lineage>
</organism>
<keyword evidence="2 7" id="KW-0812">Transmembrane</keyword>
<feature type="transmembrane region" description="Helical" evidence="7">
    <location>
        <begin position="384"/>
        <end position="405"/>
    </location>
</feature>
<dbReference type="InterPro" id="IPR051136">
    <property type="entry name" value="Intracellular_Lectin-GPT"/>
</dbReference>